<dbReference type="OrthoDB" id="7255276at2759"/>
<feature type="chain" id="PRO_5019439335" evidence="2">
    <location>
        <begin position="16"/>
        <end position="112"/>
    </location>
</feature>
<organism evidence="3 4">
    <name type="scientific">Penaeus vannamei</name>
    <name type="common">Whiteleg shrimp</name>
    <name type="synonym">Litopenaeus vannamei</name>
    <dbReference type="NCBI Taxonomy" id="6689"/>
    <lineage>
        <taxon>Eukaryota</taxon>
        <taxon>Metazoa</taxon>
        <taxon>Ecdysozoa</taxon>
        <taxon>Arthropoda</taxon>
        <taxon>Crustacea</taxon>
        <taxon>Multicrustacea</taxon>
        <taxon>Malacostraca</taxon>
        <taxon>Eumalacostraca</taxon>
        <taxon>Eucarida</taxon>
        <taxon>Decapoda</taxon>
        <taxon>Dendrobranchiata</taxon>
        <taxon>Penaeoidea</taxon>
        <taxon>Penaeidae</taxon>
        <taxon>Penaeus</taxon>
    </lineage>
</organism>
<evidence type="ECO:0000313" key="3">
    <source>
        <dbReference type="EMBL" id="ROT72358.1"/>
    </source>
</evidence>
<evidence type="ECO:0000256" key="2">
    <source>
        <dbReference type="SAM" id="SignalP"/>
    </source>
</evidence>
<feature type="region of interest" description="Disordered" evidence="1">
    <location>
        <begin position="29"/>
        <end position="65"/>
    </location>
</feature>
<accession>A0A423T7D0</accession>
<feature type="signal peptide" evidence="2">
    <location>
        <begin position="1"/>
        <end position="15"/>
    </location>
</feature>
<dbReference type="Proteomes" id="UP000283509">
    <property type="component" value="Unassembled WGS sequence"/>
</dbReference>
<feature type="compositionally biased region" description="Low complexity" evidence="1">
    <location>
        <begin position="29"/>
        <end position="47"/>
    </location>
</feature>
<evidence type="ECO:0000313" key="4">
    <source>
        <dbReference type="Proteomes" id="UP000283509"/>
    </source>
</evidence>
<gene>
    <name evidence="3" type="ORF">C7M84_009268</name>
</gene>
<dbReference type="EMBL" id="QCYY01002170">
    <property type="protein sequence ID" value="ROT72358.1"/>
    <property type="molecule type" value="Genomic_DNA"/>
</dbReference>
<dbReference type="AlphaFoldDB" id="A0A423T7D0"/>
<evidence type="ECO:0000256" key="1">
    <source>
        <dbReference type="SAM" id="MobiDB-lite"/>
    </source>
</evidence>
<name>A0A423T7D0_PENVA</name>
<protein>
    <submittedName>
        <fullName evidence="3">Uncharacterized protein</fullName>
    </submittedName>
</protein>
<keyword evidence="2" id="KW-0732">Signal</keyword>
<sequence>MLITTLICLLSLAAAVPLPTDADIEAVNPEALAPEAPAEPEAPIVAPQAPPPSKTSPVRKGPEDTVAILRDDRQDNGDGNFNYAFEADNGISVSVVGTPGEAGQSNMEGSFR</sequence>
<comment type="caution">
    <text evidence="3">The sequence shown here is derived from an EMBL/GenBank/DDBJ whole genome shotgun (WGS) entry which is preliminary data.</text>
</comment>
<proteinExistence type="predicted"/>
<reference evidence="3 4" key="1">
    <citation type="submission" date="2018-04" db="EMBL/GenBank/DDBJ databases">
        <authorList>
            <person name="Zhang X."/>
            <person name="Yuan J."/>
            <person name="Li F."/>
            <person name="Xiang J."/>
        </authorList>
    </citation>
    <scope>NUCLEOTIDE SEQUENCE [LARGE SCALE GENOMIC DNA]</scope>
    <source>
        <tissue evidence="3">Muscle</tissue>
    </source>
</reference>
<keyword evidence="4" id="KW-1185">Reference proteome</keyword>
<reference evidence="3 4" key="2">
    <citation type="submission" date="2019-01" db="EMBL/GenBank/DDBJ databases">
        <title>The decoding of complex shrimp genome reveals the adaptation for benthos swimmer, frequently molting mechanism and breeding impact on genome.</title>
        <authorList>
            <person name="Sun Y."/>
            <person name="Gao Y."/>
            <person name="Yu Y."/>
        </authorList>
    </citation>
    <scope>NUCLEOTIDE SEQUENCE [LARGE SCALE GENOMIC DNA]</scope>
    <source>
        <tissue evidence="3">Muscle</tissue>
    </source>
</reference>